<dbReference type="EMBL" id="JAUTIX010000008">
    <property type="protein sequence ID" value="MDP0400082.1"/>
    <property type="molecule type" value="Genomic_DNA"/>
</dbReference>
<dbReference type="PROSITE" id="PS01124">
    <property type="entry name" value="HTH_ARAC_FAMILY_2"/>
    <property type="match status" value="1"/>
</dbReference>
<dbReference type="InterPro" id="IPR037923">
    <property type="entry name" value="HTH-like"/>
</dbReference>
<dbReference type="SUPFAM" id="SSF46689">
    <property type="entry name" value="Homeodomain-like"/>
    <property type="match status" value="2"/>
</dbReference>
<dbReference type="Proteomes" id="UP001178281">
    <property type="component" value="Unassembled WGS sequence"/>
</dbReference>
<dbReference type="Pfam" id="PF12833">
    <property type="entry name" value="HTH_18"/>
    <property type="match status" value="1"/>
</dbReference>
<dbReference type="AlphaFoldDB" id="A0AA90NCP9"/>
<keyword evidence="1" id="KW-0805">Transcription regulation</keyword>
<accession>A0AA90NCP9</accession>
<gene>
    <name evidence="5" type="ORF">Q7X28_19370</name>
</gene>
<evidence type="ECO:0000313" key="5">
    <source>
        <dbReference type="EMBL" id="MDP0400082.1"/>
    </source>
</evidence>
<keyword evidence="6" id="KW-1185">Reference proteome</keyword>
<dbReference type="PANTHER" id="PTHR46796">
    <property type="entry name" value="HTH-TYPE TRANSCRIPTIONAL ACTIVATOR RHAS-RELATED"/>
    <property type="match status" value="1"/>
</dbReference>
<reference evidence="5" key="1">
    <citation type="submission" date="2023-08" db="EMBL/GenBank/DDBJ databases">
        <title>The draft genome of Tsukamurella strandjordii strain 050030.</title>
        <authorList>
            <person name="Zhao F."/>
            <person name="Feng Y."/>
            <person name="Zong Z."/>
        </authorList>
    </citation>
    <scope>NUCLEOTIDE SEQUENCE</scope>
    <source>
        <strain evidence="5">050030</strain>
    </source>
</reference>
<proteinExistence type="predicted"/>
<evidence type="ECO:0000313" key="6">
    <source>
        <dbReference type="Proteomes" id="UP001178281"/>
    </source>
</evidence>
<evidence type="ECO:0000256" key="3">
    <source>
        <dbReference type="ARBA" id="ARBA00023163"/>
    </source>
</evidence>
<dbReference type="GO" id="GO:0043565">
    <property type="term" value="F:sequence-specific DNA binding"/>
    <property type="evidence" value="ECO:0007669"/>
    <property type="project" value="InterPro"/>
</dbReference>
<keyword evidence="3" id="KW-0804">Transcription</keyword>
<dbReference type="SUPFAM" id="SSF51215">
    <property type="entry name" value="Regulatory protein AraC"/>
    <property type="match status" value="1"/>
</dbReference>
<dbReference type="Gene3D" id="1.10.10.60">
    <property type="entry name" value="Homeodomain-like"/>
    <property type="match status" value="1"/>
</dbReference>
<evidence type="ECO:0000256" key="1">
    <source>
        <dbReference type="ARBA" id="ARBA00023015"/>
    </source>
</evidence>
<protein>
    <submittedName>
        <fullName evidence="5">AraC family transcriptional regulator</fullName>
    </submittedName>
</protein>
<evidence type="ECO:0000259" key="4">
    <source>
        <dbReference type="PROSITE" id="PS01124"/>
    </source>
</evidence>
<dbReference type="PANTHER" id="PTHR46796:SF6">
    <property type="entry name" value="ARAC SUBFAMILY"/>
    <property type="match status" value="1"/>
</dbReference>
<comment type="caution">
    <text evidence="5">The sequence shown here is derived from an EMBL/GenBank/DDBJ whole genome shotgun (WGS) entry which is preliminary data.</text>
</comment>
<dbReference type="InterPro" id="IPR018060">
    <property type="entry name" value="HTH_AraC"/>
</dbReference>
<feature type="domain" description="HTH araC/xylS-type" evidence="4">
    <location>
        <begin position="153"/>
        <end position="251"/>
    </location>
</feature>
<sequence>MPIDLSGPPLVVQAGNAVHCSGPGPRTEVYCLPDLWAFHLYSYTAELVIDGISHQIRPGTVSLVPPGAVTEYRYTGPSRHDFVHFSAACSPGGDVSPLVLNPGRSLPDFDVTFRNAVRHAATAPDRARAEIWVALHRLLDQEATFVGSIDYVAQALSIIESNLEALPSVAELAREIGISHTHLTRLFRTETGRTVIGYMRHRRIERAVHLLRNSTLPISAVAASVGYEDTQAFNKACRIETGLSPRSLRGRGDRPRDRRA</sequence>
<dbReference type="SMART" id="SM00342">
    <property type="entry name" value="HTH_ARAC"/>
    <property type="match status" value="1"/>
</dbReference>
<dbReference type="InterPro" id="IPR009057">
    <property type="entry name" value="Homeodomain-like_sf"/>
</dbReference>
<evidence type="ECO:0000256" key="2">
    <source>
        <dbReference type="ARBA" id="ARBA00023125"/>
    </source>
</evidence>
<dbReference type="RefSeq" id="WP_305112545.1">
    <property type="nucleotide sequence ID" value="NZ_JAUTIX010000008.1"/>
</dbReference>
<keyword evidence="2" id="KW-0238">DNA-binding</keyword>
<name>A0AA90NCP9_9ACTN</name>
<dbReference type="GO" id="GO:0003700">
    <property type="term" value="F:DNA-binding transcription factor activity"/>
    <property type="evidence" value="ECO:0007669"/>
    <property type="project" value="InterPro"/>
</dbReference>
<organism evidence="5 6">
    <name type="scientific">Tsukamurella strandjordii</name>
    <dbReference type="NCBI Taxonomy" id="147577"/>
    <lineage>
        <taxon>Bacteria</taxon>
        <taxon>Bacillati</taxon>
        <taxon>Actinomycetota</taxon>
        <taxon>Actinomycetes</taxon>
        <taxon>Mycobacteriales</taxon>
        <taxon>Tsukamurellaceae</taxon>
        <taxon>Tsukamurella</taxon>
    </lineage>
</organism>
<dbReference type="InterPro" id="IPR050204">
    <property type="entry name" value="AraC_XylS_family_regulators"/>
</dbReference>